<name>A0A9W5WVG8_BABOV</name>
<dbReference type="InterPro" id="IPR039844">
    <property type="entry name" value="URB1"/>
</dbReference>
<feature type="region of interest" description="Disordered" evidence="1">
    <location>
        <begin position="1708"/>
        <end position="1734"/>
    </location>
</feature>
<dbReference type="GO" id="GO:0000463">
    <property type="term" value="P:maturation of LSU-rRNA from tricistronic rRNA transcript (SSU-rRNA, 5.8S rRNA, LSU-rRNA)"/>
    <property type="evidence" value="ECO:0007669"/>
    <property type="project" value="TreeGrafter"/>
</dbReference>
<evidence type="ECO:0000313" key="3">
    <source>
        <dbReference type="EMBL" id="GFE54943.1"/>
    </source>
</evidence>
<dbReference type="GO" id="GO:0000466">
    <property type="term" value="P:maturation of 5.8S rRNA from tricistronic rRNA transcript (SSU-rRNA, 5.8S rRNA, LSU-rRNA)"/>
    <property type="evidence" value="ECO:0007669"/>
    <property type="project" value="TreeGrafter"/>
</dbReference>
<dbReference type="EMBL" id="BLIY01000017">
    <property type="protein sequence ID" value="GFE54943.1"/>
    <property type="molecule type" value="Genomic_DNA"/>
</dbReference>
<dbReference type="PANTHER" id="PTHR13500">
    <property type="entry name" value="NUCLEOLAR PRERIBOSOMAL-ASSOCIATED PROTEIN 1"/>
    <property type="match status" value="1"/>
</dbReference>
<dbReference type="GO" id="GO:0005730">
    <property type="term" value="C:nucleolus"/>
    <property type="evidence" value="ECO:0007669"/>
    <property type="project" value="TreeGrafter"/>
</dbReference>
<gene>
    <name evidence="3" type="ORF">BaOVIS_023470</name>
</gene>
<dbReference type="OrthoDB" id="362025at2759"/>
<dbReference type="InterPro" id="IPR032436">
    <property type="entry name" value="URB1_C"/>
</dbReference>
<feature type="domain" description="URB1 C-terminal" evidence="2">
    <location>
        <begin position="1528"/>
        <end position="1641"/>
    </location>
</feature>
<protein>
    <submittedName>
        <fullName evidence="3">Nucleolar pre-ribosomal protein-associated 1, putative</fullName>
    </submittedName>
</protein>
<sequence>MDSAKTLSGLQLAACIVRRDFQTVCPKYRLRGLDEPRSKKVKRDSNVEDSFLYRAFDNDAEAANRYLAASPRAVEVFELLGSGDADAQKHGLALLWFILNHCNTEDLRQHIADHVLTRLCEQMDELVTLGDVALHYLLNTVLESIRIAPLEKVRVFMSNFSFYKFFGKNSIPKGSHEAFSVGAFHNHLYKHGVIEDIGLGMFVLPNSNLFGDVMDSEGLFYANQKKQLCILLLLGLKGFNIIDRQQVVRQIFAHIKQEMFIDSICAIRLFILVISNCMNTRCARLSLTLRDTQWSDVPEPVISLTATALSNALSRITSVPEKQDKIVRLNSIIVTICSDFISGLQHICDVSTMASVLLKFDIAQLANVEIVLPVLRRNRAIGALYIPSLKCNYNGPLEYLTLMKFMTSWFDHAATVTIEPLRCLEYIPPLLNPAFFNAGLLSGDESTIRGTLRMLSALLRFLINTIGHHKRGNTSGDVWERLCGVIPDFKTLVNAKAALRKQHYDGDDTISINIKNETKAMVSSELGIVLTGDNKNVILGIDNDTEPLTDWLECLHAYSTLVGVGDGRSLYDPCKLLKEDVIMKNIDTLNTVIRGEGDQIDPHVLLRVLKLDMALVDCLFMLGVGEVHSGVALTKVQNVCFSYILRRYVELKSLLYTKKWDMVLLSDYLNRCQRCLIGVLESSGVFPVEVDIWLHAMRNETDIHIFVLLFTQCTESPLESLLGDLTAKKTAGPTSTYRCLNCFGTTDFRGSLFVRVALEFLLQLCSDYEHDLECGECHTRQINFVKAFMKKRDDAMLNPITTAQYILRVCSHTNTCASKGCVKRVIQLAVDKYDIKIEKNMVKMTGVGLATSEAESVAAPKKPIKRVQVENGYLTACSRIIDAINVFNQDILVLKELGQIIIDVISMRLFSSYPEETLKRKWDLKRHNHIIDRFANMEVTGLYTHLFCTLVKILESTTVTLDKTVLFHGVEFKDDLRWSQLHYLKHLLRLHDVDSPKTLEHLLKLLKRVCSGSEKDEQLQKAITATVSVLCTMIPAKNLEKHAVKFLDSTLKRVKLPIECCNCTDVISCNLGYNRHLIDVATYLATVVDESEALGVSKLLTSQRMWEITKAVCEMNNHRYFVGDAIEAKLLLSHLKLLRSMLCCIGVSRENIATVDRKTIYRLLDALAGCYRCSYSECDLILKDIITRLVDIIGRLLNDPKSFYLKLPPFKDFICISEPSLNGTSRTLQPESNGTGCTCNTPCHHETLSHGMSRGWPTMASGFSMLASNSNWLCLNDKRVLVTGLCFPSGADNCRKDLKYSYCNLSILYPPTAQQSAQQGDVVFGTITRLNKILGNHSNYLEQLIAGDPYVYDVTYLIPYFTGRLCAVLHDQLYQYKHDLEDKLQSLAEMPGTPSDGPPNRFVRSFSLMEAKSAMQRLRSQMEPLQFDISLGDTFTPMVMEQVVRNGVLELCTLGLVRNDLRKDALKALGLIIKLVHNMIDAAMVRSFIPGNQGPYKLRRIGLFGIQQVHALLCFIQRCRLYANMGDPVLSVVLASQLVRHVTKPEDPLYNLGNKFLISRFQPRMDDVPLFFDCFNVHGARERMCFLSFVLQLLLTAAHLVDDCGIFSRRRVLQQLFSFTLVETTSCEHRVQICAFIQRCVIHRPMLIKDLYAIGIAPWISSLSLILCNTGFKQAKGVVLNTMLLCSLTMIVKTLGLAICGGTDGYPSPEGSQHSDKVKGNSNGESNNNGTTGTQHLAECNVRDVVAIVEALQRVAEAWSHILGHIPKETITPLQMEGYGTYMLAIAEVISVIKHKTFGLSPCVQNNAYKLLLEAINMADHAITKTSSMISTI</sequence>
<accession>A0A9W5WVG8</accession>
<dbReference type="Proteomes" id="UP001057455">
    <property type="component" value="Unassembled WGS sequence"/>
</dbReference>
<dbReference type="Pfam" id="PF16201">
    <property type="entry name" value="NopRA1"/>
    <property type="match status" value="1"/>
</dbReference>
<organism evidence="3 4">
    <name type="scientific">Babesia ovis</name>
    <dbReference type="NCBI Taxonomy" id="5869"/>
    <lineage>
        <taxon>Eukaryota</taxon>
        <taxon>Sar</taxon>
        <taxon>Alveolata</taxon>
        <taxon>Apicomplexa</taxon>
        <taxon>Aconoidasida</taxon>
        <taxon>Piroplasmida</taxon>
        <taxon>Babesiidae</taxon>
        <taxon>Babesia</taxon>
    </lineage>
</organism>
<evidence type="ECO:0000313" key="4">
    <source>
        <dbReference type="Proteomes" id="UP001057455"/>
    </source>
</evidence>
<evidence type="ECO:0000259" key="2">
    <source>
        <dbReference type="Pfam" id="PF16201"/>
    </source>
</evidence>
<evidence type="ECO:0000256" key="1">
    <source>
        <dbReference type="SAM" id="MobiDB-lite"/>
    </source>
</evidence>
<comment type="caution">
    <text evidence="3">The sequence shown here is derived from an EMBL/GenBank/DDBJ whole genome shotgun (WGS) entry which is preliminary data.</text>
</comment>
<feature type="compositionally biased region" description="Low complexity" evidence="1">
    <location>
        <begin position="1720"/>
        <end position="1734"/>
    </location>
</feature>
<reference evidence="3" key="1">
    <citation type="submission" date="2019-12" db="EMBL/GenBank/DDBJ databases">
        <title>Genome sequence of Babesia ovis.</title>
        <authorList>
            <person name="Yamagishi J."/>
            <person name="Sevinc F."/>
            <person name="Xuan X."/>
        </authorList>
    </citation>
    <scope>NUCLEOTIDE SEQUENCE</scope>
    <source>
        <strain evidence="3">Selcuk</strain>
    </source>
</reference>
<dbReference type="PANTHER" id="PTHR13500:SF0">
    <property type="entry name" value="NUCLEOLAR PRE-RIBOSOMAL-ASSOCIATED PROTEIN 1"/>
    <property type="match status" value="1"/>
</dbReference>
<keyword evidence="4" id="KW-1185">Reference proteome</keyword>
<proteinExistence type="predicted"/>